<dbReference type="AlphaFoldDB" id="A0AB34NY12"/>
<proteinExistence type="predicted"/>
<organism evidence="1 2">
    <name type="scientific">Lactobacillus gasseri SV-16A-US</name>
    <dbReference type="NCBI Taxonomy" id="575604"/>
    <lineage>
        <taxon>Bacteria</taxon>
        <taxon>Bacillati</taxon>
        <taxon>Bacillota</taxon>
        <taxon>Bacilli</taxon>
        <taxon>Lactobacillales</taxon>
        <taxon>Lactobacillaceae</taxon>
        <taxon>Lactobacillus</taxon>
    </lineage>
</organism>
<evidence type="ECO:0000313" key="1">
    <source>
        <dbReference type="EMBL" id="KFL96371.1"/>
    </source>
</evidence>
<protein>
    <submittedName>
        <fullName evidence="1">Uncharacterized protein</fullName>
    </submittedName>
</protein>
<reference evidence="1 2" key="1">
    <citation type="submission" date="2010-03" db="EMBL/GenBank/DDBJ databases">
        <title>The Genome Sequence of Lactobacillus gasseri strain SV-16A-US.</title>
        <authorList>
            <consortium name="The Broad Institute Genome Sequencing Platform"/>
            <person name="Ward D."/>
            <person name="Earl A."/>
            <person name="Feldgarden M."/>
            <person name="Gevers D."/>
            <person name="Young S.K."/>
            <person name="Zeng Q."/>
            <person name="Koehrsen M."/>
            <person name="Alvarado L."/>
            <person name="Berlin A."/>
            <person name="Bochicchio J."/>
            <person name="Borenstein D."/>
            <person name="Chapman S.B."/>
            <person name="Chen Z."/>
            <person name="Engels R."/>
            <person name="Freedman E."/>
            <person name="Gellesch M."/>
            <person name="Goldberg J."/>
            <person name="Griggs A."/>
            <person name="Gujja S."/>
            <person name="Heilman E."/>
            <person name="Heiman D."/>
            <person name="Hepburn T."/>
            <person name="Howarth C."/>
            <person name="Jen D."/>
            <person name="Larson L."/>
            <person name="Mehta T."/>
            <person name="Park D."/>
            <person name="Pearson M."/>
            <person name="Roberts A."/>
            <person name="Saif S."/>
            <person name="Shea T."/>
            <person name="Shenoy N."/>
            <person name="Sisk P."/>
            <person name="Stolte C."/>
            <person name="Sykes S."/>
            <person name="Thomson T."/>
            <person name="Walk T."/>
            <person name="White J."/>
            <person name="Yandava C."/>
            <person name="Liu Y."/>
            <person name="Xu Q."/>
            <person name="Haas B."/>
            <person name="Nusbaum C."/>
            <person name="Birren B."/>
        </authorList>
    </citation>
    <scope>NUCLEOTIDE SEQUENCE [LARGE SCALE GENOMIC DNA]</scope>
    <source>
        <strain evidence="1 2">SV-16A-US</strain>
    </source>
</reference>
<dbReference type="EMBL" id="KN050677">
    <property type="protein sequence ID" value="KFL96371.1"/>
    <property type="molecule type" value="Genomic_DNA"/>
</dbReference>
<sequence>MKIMTRKKEFRTQLSDEEWDLINEIREKNPAIKTAHDVLVLFVHDHLACKNLQTELKDLKNINFNLQTLMEVTGELMVKGRGFQDDNGLPITNVQVGSQYISIKSAKQKVKKEIAASQINKHWHKAVVNE</sequence>
<accession>A0AB34NY12</accession>
<dbReference type="Proteomes" id="UP000030761">
    <property type="component" value="Unassembled WGS sequence"/>
</dbReference>
<name>A0AB34NY12_LACGS</name>
<gene>
    <name evidence="1" type="ORF">HMPREF5175_01884</name>
</gene>
<evidence type="ECO:0000313" key="2">
    <source>
        <dbReference type="Proteomes" id="UP000030761"/>
    </source>
</evidence>